<evidence type="ECO:0000313" key="3">
    <source>
        <dbReference type="Proteomes" id="UP001138500"/>
    </source>
</evidence>
<feature type="compositionally biased region" description="Basic and acidic residues" evidence="1">
    <location>
        <begin position="659"/>
        <end position="669"/>
    </location>
</feature>
<dbReference type="EMBL" id="RIBY02001024">
    <property type="protein sequence ID" value="KAH9833937.1"/>
    <property type="molecule type" value="Genomic_DNA"/>
</dbReference>
<gene>
    <name evidence="2" type="ORF">Tdes44962_MAKER08693</name>
</gene>
<protein>
    <submittedName>
        <fullName evidence="2">Uncharacterized protein</fullName>
    </submittedName>
</protein>
<feature type="compositionally biased region" description="Basic and acidic residues" evidence="1">
    <location>
        <begin position="483"/>
        <end position="496"/>
    </location>
</feature>
<feature type="compositionally biased region" description="Basic residues" evidence="1">
    <location>
        <begin position="62"/>
        <end position="92"/>
    </location>
</feature>
<proteinExistence type="predicted"/>
<feature type="compositionally biased region" description="Basic and acidic residues" evidence="1">
    <location>
        <begin position="628"/>
        <end position="646"/>
    </location>
</feature>
<comment type="caution">
    <text evidence="2">The sequence shown here is derived from an EMBL/GenBank/DDBJ whole genome shotgun (WGS) entry which is preliminary data.</text>
</comment>
<accession>A0A9W7SVQ0</accession>
<feature type="compositionally biased region" description="Basic and acidic residues" evidence="1">
    <location>
        <begin position="586"/>
        <end position="617"/>
    </location>
</feature>
<feature type="compositionally biased region" description="Acidic residues" evidence="1">
    <location>
        <begin position="618"/>
        <end position="627"/>
    </location>
</feature>
<reference evidence="2 3" key="2">
    <citation type="journal article" date="2021" name="Curr. Genet.">
        <title>Genetic response to nitrogen starvation in the aggressive Eucalyptus foliar pathogen Teratosphaeria destructans.</title>
        <authorList>
            <person name="Havenga M."/>
            <person name="Wingfield B.D."/>
            <person name="Wingfield M.J."/>
            <person name="Dreyer L.L."/>
            <person name="Roets F."/>
            <person name="Aylward J."/>
        </authorList>
    </citation>
    <scope>NUCLEOTIDE SEQUENCE [LARGE SCALE GENOMIC DNA]</scope>
    <source>
        <strain evidence="2">CMW44962</strain>
    </source>
</reference>
<dbReference type="Proteomes" id="UP001138500">
    <property type="component" value="Unassembled WGS sequence"/>
</dbReference>
<sequence length="698" mass="76526">MADEVIMSDALAEDIVADVGKTIAHVGSAVVAEATVEGEGEGGQKRKASDDIPPDADDEPAKKKKASARKGVARPVKPKKKAEPKRTRQTRRDRHDKDGSTSPDPVGPSTKWNFVAPPQPADKEPAEHYRDLIETLIKRIWHEEAGDSPTFRRKLKAMPFEELYPNWVYCRAIHYLETALTKLDHIALVAGHAAWKQEREERNERKVAEDAGIEYEMWRKVKGQVKEAYQASSADHREELIKAHGSENRAKTFLFNTLMNQYRQDEPDAFFGPQTSTNVEEPNGAESEKTQEAAADDPTVEPITTQSLPTPLELAPSDLPKPTQETFPEAVRELVAEPSTPTQTQPDDDMAAASNASVFDEEQDHPPDSAKIREAQVNELLAQINAPFLEQPATSASAGQIERVSTGKDPQAYEFPVVPAGPLLPSTGVSLPGLFAQAPRPTAFVEQDAAKPASEQGDSRVEPPASAADQAVLSLPEQLSGSDRPEPDSDRSDEASARPSQYLALPPASAAIKSSDPAAAASSHIPPYRRASERVEDETDYDDSPVQGVFKQGDASAAAPARDVPDGEVEHDGEDHDEELFGTEDGSDRNPYEEVEQEERHEESQEHEPDVESQGHDETDESDEVADDHDVQVADPGDVKEGHEGGDECEGGEIPWYHDPMRMKMKTEEDAPGSGEDDWYERHGVERPQSPQGWKGMT</sequence>
<feature type="region of interest" description="Disordered" evidence="1">
    <location>
        <begin position="440"/>
        <end position="698"/>
    </location>
</feature>
<name>A0A9W7SVQ0_9PEZI</name>
<feature type="compositionally biased region" description="Basic and acidic residues" evidence="1">
    <location>
        <begin position="563"/>
        <end position="574"/>
    </location>
</feature>
<feature type="region of interest" description="Disordered" evidence="1">
    <location>
        <begin position="266"/>
        <end position="324"/>
    </location>
</feature>
<evidence type="ECO:0000256" key="1">
    <source>
        <dbReference type="SAM" id="MobiDB-lite"/>
    </source>
</evidence>
<evidence type="ECO:0000313" key="2">
    <source>
        <dbReference type="EMBL" id="KAH9833937.1"/>
    </source>
</evidence>
<organism evidence="2 3">
    <name type="scientific">Teratosphaeria destructans</name>
    <dbReference type="NCBI Taxonomy" id="418781"/>
    <lineage>
        <taxon>Eukaryota</taxon>
        <taxon>Fungi</taxon>
        <taxon>Dikarya</taxon>
        <taxon>Ascomycota</taxon>
        <taxon>Pezizomycotina</taxon>
        <taxon>Dothideomycetes</taxon>
        <taxon>Dothideomycetidae</taxon>
        <taxon>Mycosphaerellales</taxon>
        <taxon>Teratosphaeriaceae</taxon>
        <taxon>Teratosphaeria</taxon>
    </lineage>
</organism>
<feature type="region of interest" description="Disordered" evidence="1">
    <location>
        <begin position="34"/>
        <end position="124"/>
    </location>
</feature>
<dbReference type="OrthoDB" id="10480687at2759"/>
<dbReference type="AlphaFoldDB" id="A0A9W7SVQ0"/>
<reference evidence="2 3" key="1">
    <citation type="journal article" date="2018" name="IMA Fungus">
        <title>IMA Genome-F 10: Nine draft genome sequences of Claviceps purpurea s.lat., including C. arundinis, C. humidiphila, and C. cf. spartinae, pseudomolecules for the pitch canker pathogen Fusarium circinatum, draft genome of Davidsoniella eucalypti, Grosmannia galeiformis, Quambalaria eucalypti, and Teratosphaeria destructans.</title>
        <authorList>
            <person name="Wingfield B.D."/>
            <person name="Liu M."/>
            <person name="Nguyen H.D."/>
            <person name="Lane F.A."/>
            <person name="Morgan S.W."/>
            <person name="De Vos L."/>
            <person name="Wilken P.M."/>
            <person name="Duong T.A."/>
            <person name="Aylward J."/>
            <person name="Coetzee M.P."/>
            <person name="Dadej K."/>
            <person name="De Beer Z.W."/>
            <person name="Findlay W."/>
            <person name="Havenga M."/>
            <person name="Kolarik M."/>
            <person name="Menzies J.G."/>
            <person name="Naidoo K."/>
            <person name="Pochopski O."/>
            <person name="Shoukouhi P."/>
            <person name="Santana Q.C."/>
            <person name="Seifert K.A."/>
            <person name="Soal N."/>
            <person name="Steenkamp E.T."/>
            <person name="Tatham C.T."/>
            <person name="van der Nest M.A."/>
            <person name="Wingfield M.J."/>
        </authorList>
    </citation>
    <scope>NUCLEOTIDE SEQUENCE [LARGE SCALE GENOMIC DNA]</scope>
    <source>
        <strain evidence="2">CMW44962</strain>
    </source>
</reference>
<feature type="compositionally biased region" description="Low complexity" evidence="1">
    <location>
        <begin position="506"/>
        <end position="526"/>
    </location>
</feature>
<keyword evidence="3" id="KW-1185">Reference proteome</keyword>